<reference evidence="1 2" key="1">
    <citation type="journal article" date="2013" name="Proc. Natl. Acad. Sci. U.S.A.">
        <title>Fine-scale variation in meiotic recombination in Mimulus inferred from population shotgun sequencing.</title>
        <authorList>
            <person name="Hellsten U."/>
            <person name="Wright K.M."/>
            <person name="Jenkins J."/>
            <person name="Shu S."/>
            <person name="Yuan Y."/>
            <person name="Wessler S.R."/>
            <person name="Schmutz J."/>
            <person name="Willis J.H."/>
            <person name="Rokhsar D.S."/>
        </authorList>
    </citation>
    <scope>NUCLEOTIDE SEQUENCE [LARGE SCALE GENOMIC DNA]</scope>
    <source>
        <strain evidence="2">cv. DUN x IM62</strain>
    </source>
</reference>
<evidence type="ECO:0000313" key="1">
    <source>
        <dbReference type="EMBL" id="EYU30292.1"/>
    </source>
</evidence>
<dbReference type="EMBL" id="KI631086">
    <property type="protein sequence ID" value="EYU30292.1"/>
    <property type="molecule type" value="Genomic_DNA"/>
</dbReference>
<dbReference type="GO" id="GO:0003676">
    <property type="term" value="F:nucleic acid binding"/>
    <property type="evidence" value="ECO:0007669"/>
    <property type="project" value="InterPro"/>
</dbReference>
<organism evidence="1 2">
    <name type="scientific">Erythranthe guttata</name>
    <name type="common">Yellow monkey flower</name>
    <name type="synonym">Mimulus guttatus</name>
    <dbReference type="NCBI Taxonomy" id="4155"/>
    <lineage>
        <taxon>Eukaryota</taxon>
        <taxon>Viridiplantae</taxon>
        <taxon>Streptophyta</taxon>
        <taxon>Embryophyta</taxon>
        <taxon>Tracheophyta</taxon>
        <taxon>Spermatophyta</taxon>
        <taxon>Magnoliopsida</taxon>
        <taxon>eudicotyledons</taxon>
        <taxon>Gunneridae</taxon>
        <taxon>Pentapetalae</taxon>
        <taxon>asterids</taxon>
        <taxon>lamiids</taxon>
        <taxon>Lamiales</taxon>
        <taxon>Phrymaceae</taxon>
        <taxon>Erythranthe</taxon>
    </lineage>
</organism>
<accession>A0A022QNK6</accession>
<name>A0A022QNK6_ERYGU</name>
<protein>
    <recommendedName>
        <fullName evidence="3">RRM domain-containing protein</fullName>
    </recommendedName>
</protein>
<dbReference type="STRING" id="4155.A0A022QNK6"/>
<keyword evidence="2" id="KW-1185">Reference proteome</keyword>
<dbReference type="Gene3D" id="3.30.70.330">
    <property type="match status" value="1"/>
</dbReference>
<dbReference type="AlphaFoldDB" id="A0A022QNK6"/>
<dbReference type="SUPFAM" id="SSF54928">
    <property type="entry name" value="RNA-binding domain, RBD"/>
    <property type="match status" value="1"/>
</dbReference>
<gene>
    <name evidence="1" type="ORF">MIMGU_mgv1a0257882mg</name>
</gene>
<dbReference type="InterPro" id="IPR012677">
    <property type="entry name" value="Nucleotide-bd_a/b_plait_sf"/>
</dbReference>
<proteinExistence type="predicted"/>
<dbReference type="Proteomes" id="UP000030748">
    <property type="component" value="Unassembled WGS sequence"/>
</dbReference>
<dbReference type="InterPro" id="IPR035979">
    <property type="entry name" value="RBD_domain_sf"/>
</dbReference>
<sequence length="63" mass="7032">KHMKNGKNVSMGFGFIEFDSIDTTVTVCRDLQGTVLDVHALILQLCHAKNDAVLPKKVEVSRY</sequence>
<evidence type="ECO:0008006" key="3">
    <source>
        <dbReference type="Google" id="ProtNLM"/>
    </source>
</evidence>
<feature type="non-terminal residue" evidence="1">
    <location>
        <position position="1"/>
    </location>
</feature>
<evidence type="ECO:0000313" key="2">
    <source>
        <dbReference type="Proteomes" id="UP000030748"/>
    </source>
</evidence>